<dbReference type="InterPro" id="IPR046960">
    <property type="entry name" value="PPR_At4g14850-like_plant"/>
</dbReference>
<keyword evidence="4" id="KW-1185">Reference proteome</keyword>
<dbReference type="NCBIfam" id="TIGR00756">
    <property type="entry name" value="PPR"/>
    <property type="match status" value="3"/>
</dbReference>
<feature type="repeat" description="PPR" evidence="2">
    <location>
        <begin position="131"/>
        <end position="165"/>
    </location>
</feature>
<reference evidence="3" key="1">
    <citation type="submission" date="2022-12" db="EMBL/GenBank/DDBJ databases">
        <title>Draft genome assemblies for two species of Escallonia (Escalloniales).</title>
        <authorList>
            <person name="Chanderbali A."/>
            <person name="Dervinis C."/>
            <person name="Anghel I."/>
            <person name="Soltis D."/>
            <person name="Soltis P."/>
            <person name="Zapata F."/>
        </authorList>
    </citation>
    <scope>NUCLEOTIDE SEQUENCE</scope>
    <source>
        <strain evidence="3">UCBG64.0493</strain>
        <tissue evidence="3">Leaf</tissue>
    </source>
</reference>
<gene>
    <name evidence="3" type="ORF">RJ639_019662</name>
</gene>
<dbReference type="AlphaFoldDB" id="A0AA89AJ60"/>
<feature type="repeat" description="PPR" evidence="2">
    <location>
        <begin position="1"/>
        <end position="28"/>
    </location>
</feature>
<evidence type="ECO:0000256" key="1">
    <source>
        <dbReference type="ARBA" id="ARBA00022737"/>
    </source>
</evidence>
<dbReference type="PROSITE" id="PS51375">
    <property type="entry name" value="PPR"/>
    <property type="match status" value="3"/>
</dbReference>
<dbReference type="Proteomes" id="UP001188597">
    <property type="component" value="Unassembled WGS sequence"/>
</dbReference>
<dbReference type="GO" id="GO:0003723">
    <property type="term" value="F:RNA binding"/>
    <property type="evidence" value="ECO:0007669"/>
    <property type="project" value="InterPro"/>
</dbReference>
<evidence type="ECO:0000313" key="3">
    <source>
        <dbReference type="EMBL" id="KAK3004183.1"/>
    </source>
</evidence>
<dbReference type="Gene3D" id="1.25.40.10">
    <property type="entry name" value="Tetratricopeptide repeat domain"/>
    <property type="match status" value="2"/>
</dbReference>
<dbReference type="PANTHER" id="PTHR47926">
    <property type="entry name" value="PENTATRICOPEPTIDE REPEAT-CONTAINING PROTEIN"/>
    <property type="match status" value="1"/>
</dbReference>
<evidence type="ECO:0000313" key="4">
    <source>
        <dbReference type="Proteomes" id="UP001188597"/>
    </source>
</evidence>
<dbReference type="GO" id="GO:0009451">
    <property type="term" value="P:RNA modification"/>
    <property type="evidence" value="ECO:0007669"/>
    <property type="project" value="InterPro"/>
</dbReference>
<comment type="caution">
    <text evidence="3">The sequence shown here is derived from an EMBL/GenBank/DDBJ whole genome shotgun (WGS) entry which is preliminary data.</text>
</comment>
<dbReference type="Pfam" id="PF13041">
    <property type="entry name" value="PPR_2"/>
    <property type="match status" value="1"/>
</dbReference>
<evidence type="ECO:0008006" key="5">
    <source>
        <dbReference type="Google" id="ProtNLM"/>
    </source>
</evidence>
<proteinExistence type="predicted"/>
<organism evidence="3 4">
    <name type="scientific">Escallonia herrerae</name>
    <dbReference type="NCBI Taxonomy" id="1293975"/>
    <lineage>
        <taxon>Eukaryota</taxon>
        <taxon>Viridiplantae</taxon>
        <taxon>Streptophyta</taxon>
        <taxon>Embryophyta</taxon>
        <taxon>Tracheophyta</taxon>
        <taxon>Spermatophyta</taxon>
        <taxon>Magnoliopsida</taxon>
        <taxon>eudicotyledons</taxon>
        <taxon>Gunneridae</taxon>
        <taxon>Pentapetalae</taxon>
        <taxon>asterids</taxon>
        <taxon>campanulids</taxon>
        <taxon>Escalloniales</taxon>
        <taxon>Escalloniaceae</taxon>
        <taxon>Escallonia</taxon>
    </lineage>
</organism>
<dbReference type="Pfam" id="PF01535">
    <property type="entry name" value="PPR"/>
    <property type="match status" value="2"/>
</dbReference>
<dbReference type="InterPro" id="IPR002885">
    <property type="entry name" value="PPR_rpt"/>
</dbReference>
<protein>
    <recommendedName>
        <fullName evidence="5">Pentatricopeptide repeat-containing protein</fullName>
    </recommendedName>
</protein>
<dbReference type="PANTHER" id="PTHR47926:SF354">
    <property type="entry name" value="REPEAT (PPR-LIKE) SUPERFAMILY PROTEIN, PUTATIVE-RELATED"/>
    <property type="match status" value="1"/>
</dbReference>
<dbReference type="InterPro" id="IPR011990">
    <property type="entry name" value="TPR-like_helical_dom_sf"/>
</dbReference>
<accession>A0AA89AJ60</accession>
<feature type="repeat" description="PPR" evidence="2">
    <location>
        <begin position="166"/>
        <end position="200"/>
    </location>
</feature>
<evidence type="ECO:0000256" key="2">
    <source>
        <dbReference type="PROSITE-ProRule" id="PRU00708"/>
    </source>
</evidence>
<keyword evidence="1" id="KW-0677">Repeat</keyword>
<dbReference type="EMBL" id="JAVXUP010002297">
    <property type="protein sequence ID" value="KAK3004183.1"/>
    <property type="molecule type" value="Genomic_DNA"/>
</dbReference>
<name>A0AA89AJ60_9ASTE</name>
<sequence>MIVGYCENGDISYAKELFDQMEGAGVKRGIISWNSMISGYVDNSMFNEGLGMVQDLLMQEDIETDSFTLGSALAACANMGSLNQGKEIHSHAVIRGLQSNPYVAGALVEVYCKCKDLKAAQSAFDDVAERDIATWNALISGYARCNQMENVQINLQKMKGDGYDPNVYTWNGIIAGHVENGLNESALQLFSEMQSSGQWIRAPYELGCAKQSISALDRGLSQTDSLPISTRQISRLEALLCLHVLLPLEAADPEERELSARLAKSGPERERDLSVQPLLVKRIDQLSGRRFGLRFRLQTVAPERLLESHDQYSTVRDVESRTSR</sequence>